<dbReference type="Proteomes" id="UP001141327">
    <property type="component" value="Unassembled WGS sequence"/>
</dbReference>
<evidence type="ECO:0000313" key="3">
    <source>
        <dbReference type="Proteomes" id="UP001141327"/>
    </source>
</evidence>
<proteinExistence type="predicted"/>
<sequence length="207" mass="21931">MKFKGTISFVPEADLIRFLPNAILADSPPRKGRYTLCVPSAGCNGTLSAENTFGGNPGTHLTMPPPEYAASSALRRSSGPVSPRSSLLFQIFTPPRTSSSCPAHPPPCVRPRPASPHPSLLCRLLIGNPYWPRPGMGAQPGSPPARAASPPSPALPTVCGGAASEASASRQPNQEQIALTEFPAKRGSKNNYAIYFRPPGLKIRPER</sequence>
<accession>A0ABQ8U496</accession>
<evidence type="ECO:0000313" key="2">
    <source>
        <dbReference type="EMBL" id="KAJ4454179.1"/>
    </source>
</evidence>
<organism evidence="2 3">
    <name type="scientific">Paratrimastix pyriformis</name>
    <dbReference type="NCBI Taxonomy" id="342808"/>
    <lineage>
        <taxon>Eukaryota</taxon>
        <taxon>Metamonada</taxon>
        <taxon>Preaxostyla</taxon>
        <taxon>Paratrimastigidae</taxon>
        <taxon>Paratrimastix</taxon>
    </lineage>
</organism>
<gene>
    <name evidence="2" type="ORF">PAPYR_11180</name>
</gene>
<feature type="region of interest" description="Disordered" evidence="1">
    <location>
        <begin position="134"/>
        <end position="175"/>
    </location>
</feature>
<name>A0ABQ8U496_9EUKA</name>
<evidence type="ECO:0000256" key="1">
    <source>
        <dbReference type="SAM" id="MobiDB-lite"/>
    </source>
</evidence>
<reference evidence="2" key="1">
    <citation type="journal article" date="2022" name="bioRxiv">
        <title>Genomics of Preaxostyla Flagellates Illuminates Evolutionary Transitions and the Path Towards Mitochondrial Loss.</title>
        <authorList>
            <person name="Novak L.V.F."/>
            <person name="Treitli S.C."/>
            <person name="Pyrih J."/>
            <person name="Halakuc P."/>
            <person name="Pipaliya S.V."/>
            <person name="Vacek V."/>
            <person name="Brzon O."/>
            <person name="Soukal P."/>
            <person name="Eme L."/>
            <person name="Dacks J.B."/>
            <person name="Karnkowska A."/>
            <person name="Elias M."/>
            <person name="Hampl V."/>
        </authorList>
    </citation>
    <scope>NUCLEOTIDE SEQUENCE</scope>
    <source>
        <strain evidence="2">RCP-MX</strain>
    </source>
</reference>
<comment type="caution">
    <text evidence="2">The sequence shown here is derived from an EMBL/GenBank/DDBJ whole genome shotgun (WGS) entry which is preliminary data.</text>
</comment>
<dbReference type="EMBL" id="JAPMOS010000178">
    <property type="protein sequence ID" value="KAJ4454179.1"/>
    <property type="molecule type" value="Genomic_DNA"/>
</dbReference>
<protein>
    <submittedName>
        <fullName evidence="2">Uncharacterized protein</fullName>
    </submittedName>
</protein>
<feature type="compositionally biased region" description="Polar residues" evidence="1">
    <location>
        <begin position="166"/>
        <end position="175"/>
    </location>
</feature>
<keyword evidence="3" id="KW-1185">Reference proteome</keyword>